<feature type="compositionally biased region" description="Acidic residues" evidence="1">
    <location>
        <begin position="417"/>
        <end position="438"/>
    </location>
</feature>
<dbReference type="NCBIfam" id="TIGR02453">
    <property type="entry name" value="TIGR02453 family protein"/>
    <property type="match status" value="1"/>
</dbReference>
<gene>
    <name evidence="2" type="ORF">LTR84_001004</name>
</gene>
<feature type="compositionally biased region" description="Basic and acidic residues" evidence="1">
    <location>
        <begin position="164"/>
        <end position="180"/>
    </location>
</feature>
<dbReference type="InterPro" id="IPR012808">
    <property type="entry name" value="CHP02453"/>
</dbReference>
<organism evidence="2 3">
    <name type="scientific">Exophiala bonariae</name>
    <dbReference type="NCBI Taxonomy" id="1690606"/>
    <lineage>
        <taxon>Eukaryota</taxon>
        <taxon>Fungi</taxon>
        <taxon>Dikarya</taxon>
        <taxon>Ascomycota</taxon>
        <taxon>Pezizomycotina</taxon>
        <taxon>Eurotiomycetes</taxon>
        <taxon>Chaetothyriomycetidae</taxon>
        <taxon>Chaetothyriales</taxon>
        <taxon>Herpotrichiellaceae</taxon>
        <taxon>Exophiala</taxon>
    </lineage>
</organism>
<evidence type="ECO:0000313" key="2">
    <source>
        <dbReference type="EMBL" id="KAK5065168.1"/>
    </source>
</evidence>
<dbReference type="Pfam" id="PF09365">
    <property type="entry name" value="DUF2461"/>
    <property type="match status" value="1"/>
</dbReference>
<dbReference type="GeneID" id="89969226"/>
<protein>
    <recommendedName>
        <fullName evidence="4">TIGR02453 family protein</fullName>
    </recommendedName>
</protein>
<keyword evidence="3" id="KW-1185">Reference proteome</keyword>
<feature type="region of interest" description="Disordered" evidence="1">
    <location>
        <begin position="415"/>
        <end position="438"/>
    </location>
</feature>
<proteinExistence type="predicted"/>
<dbReference type="AlphaFoldDB" id="A0AAV9NVV3"/>
<name>A0AAV9NVV3_9EURO</name>
<dbReference type="PANTHER" id="PTHR36452">
    <property type="entry name" value="CHROMOSOME 12, WHOLE GENOME SHOTGUN SEQUENCE"/>
    <property type="match status" value="1"/>
</dbReference>
<feature type="region of interest" description="Disordered" evidence="1">
    <location>
        <begin position="150"/>
        <end position="180"/>
    </location>
</feature>
<feature type="compositionally biased region" description="Acidic residues" evidence="1">
    <location>
        <begin position="65"/>
        <end position="82"/>
    </location>
</feature>
<evidence type="ECO:0008006" key="4">
    <source>
        <dbReference type="Google" id="ProtNLM"/>
    </source>
</evidence>
<comment type="caution">
    <text evidence="2">The sequence shown here is derived from an EMBL/GenBank/DDBJ whole genome shotgun (WGS) entry which is preliminary data.</text>
</comment>
<dbReference type="Proteomes" id="UP001358417">
    <property type="component" value="Unassembled WGS sequence"/>
</dbReference>
<sequence>MARRKSAPTKPLPSAASTGKSHKRRVSTATITATPGSRASKRLKQSEQSPIGVRATPTKSKYFEDPDSEDSGDEDETQDDGEVSGYEDASQASESAPSETDEDDYDSSEGDSKRKRTKPAARRGKAGAGQGTGLMSAVTNTLNKAKDLWRPGVSTGLGPGKQVFIEKPKPRGDGGVKYEPAKIHPNTMEFLKDLKKNNDREWLKMHDPDYRTSWKDWESFVQTLTERISEVDETVPELPPKDLVFRIYRDVRFSSDPTPYKPHFSAAWSRTGRKGPYACYYVQIQPGGKSLVGAGLWMPEAQPLALLRRNIDRKPHQLRQVLMEPQMRSQILGGISKDEKKAVKAFAGQNAENALKTKPKGYEADNPNIELLRLRNFTLGKRLADSEITGARGLENIMQLIGVMVPFVTYLNSVVMPDDDDDEDEEDDETNTNEAEDD</sequence>
<feature type="compositionally biased region" description="Basic residues" evidence="1">
    <location>
        <begin position="113"/>
        <end position="125"/>
    </location>
</feature>
<feature type="compositionally biased region" description="Acidic residues" evidence="1">
    <location>
        <begin position="99"/>
        <end position="109"/>
    </location>
</feature>
<dbReference type="RefSeq" id="XP_064712492.1">
    <property type="nucleotide sequence ID" value="XM_064844632.1"/>
</dbReference>
<accession>A0AAV9NVV3</accession>
<evidence type="ECO:0000256" key="1">
    <source>
        <dbReference type="SAM" id="MobiDB-lite"/>
    </source>
</evidence>
<feature type="compositionally biased region" description="Polar residues" evidence="1">
    <location>
        <begin position="27"/>
        <end position="37"/>
    </location>
</feature>
<dbReference type="EMBL" id="JAVRRD010000001">
    <property type="protein sequence ID" value="KAK5065168.1"/>
    <property type="molecule type" value="Genomic_DNA"/>
</dbReference>
<evidence type="ECO:0000313" key="3">
    <source>
        <dbReference type="Proteomes" id="UP001358417"/>
    </source>
</evidence>
<feature type="region of interest" description="Disordered" evidence="1">
    <location>
        <begin position="1"/>
        <end position="134"/>
    </location>
</feature>
<dbReference type="PANTHER" id="PTHR36452:SF1">
    <property type="entry name" value="DUF2461 DOMAIN-CONTAINING PROTEIN"/>
    <property type="match status" value="1"/>
</dbReference>
<reference evidence="2 3" key="1">
    <citation type="submission" date="2023-08" db="EMBL/GenBank/DDBJ databases">
        <title>Black Yeasts Isolated from many extreme environments.</title>
        <authorList>
            <person name="Coleine C."/>
            <person name="Stajich J.E."/>
            <person name="Selbmann L."/>
        </authorList>
    </citation>
    <scope>NUCLEOTIDE SEQUENCE [LARGE SCALE GENOMIC DNA]</scope>
    <source>
        <strain evidence="2 3">CCFEE 5792</strain>
    </source>
</reference>